<comment type="function">
    <text evidence="7">Part of the tripartite ATP-independent periplasmic (TRAP) transport system.</text>
</comment>
<feature type="transmembrane region" description="Helical" evidence="7">
    <location>
        <begin position="372"/>
        <end position="393"/>
    </location>
</feature>
<evidence type="ECO:0000313" key="10">
    <source>
        <dbReference type="Proteomes" id="UP000476030"/>
    </source>
</evidence>
<evidence type="ECO:0000256" key="1">
    <source>
        <dbReference type="ARBA" id="ARBA00004429"/>
    </source>
</evidence>
<feature type="transmembrane region" description="Helical" evidence="7">
    <location>
        <begin position="405"/>
        <end position="430"/>
    </location>
</feature>
<keyword evidence="10" id="KW-1185">Reference proteome</keyword>
<accession>A0A6L8W8Y2</accession>
<dbReference type="NCBIfam" id="TIGR00786">
    <property type="entry name" value="dctM"/>
    <property type="match status" value="1"/>
</dbReference>
<sequence>MTSLEIGLAGIGVLFLLLALRVPIGVVLGVVSLGGIYLLLGERATIGVARSMAYEFVAKWELSAIPLFLLMGSIAFHSGLTHGLFECARLWLSRLPGGLAVATNYAAAGFSAATGSSLATSAAMARLAVPEMLRRGYDPTLATSVVAASGTIGSMIPPSIPFVLFGMFAGVSISKLLLAGILPGILTAFVYGMMIIFRCWMKPSLAPASKEDISWRMRLRALREIAPLPLLIFAVMGSMYSGLATATEAAGFGAFASIIIAMYMKTMTREVLYKSIFETLASTGTIFFIGIGAALFSRFLAFAGLPQLIGSMAEEFTYDPMLLLMIVPLVYLLLGMFLDPMGLLLLTIPIFLPFFQAAGFDLIWMGVLVVKFIEISLITPPVGLSAFVVRGVVGDTVPLGKIFRGLTWFLLAEVIIVALLITFPEISLVIPNAMDE</sequence>
<dbReference type="Proteomes" id="UP000476030">
    <property type="component" value="Unassembled WGS sequence"/>
</dbReference>
<feature type="transmembrane region" description="Helical" evidence="7">
    <location>
        <begin position="60"/>
        <end position="85"/>
    </location>
</feature>
<comment type="similarity">
    <text evidence="7">Belongs to the TRAP transporter large permease family.</text>
</comment>
<dbReference type="InterPro" id="IPR004681">
    <property type="entry name" value="TRAP_DctM"/>
</dbReference>
<keyword evidence="3 7" id="KW-0997">Cell inner membrane</keyword>
<dbReference type="PANTHER" id="PTHR33362">
    <property type="entry name" value="SIALIC ACID TRAP TRANSPORTER PERMEASE PROTEIN SIAT-RELATED"/>
    <property type="match status" value="1"/>
</dbReference>
<name>A0A6L8W8Y2_9PROT</name>
<feature type="transmembrane region" description="Helical" evidence="7">
    <location>
        <begin position="221"/>
        <end position="240"/>
    </location>
</feature>
<reference evidence="9 10" key="1">
    <citation type="submission" date="2019-12" db="EMBL/GenBank/DDBJ databases">
        <title>Snethiella sp. nov. sp. isolated from sea sand.</title>
        <authorList>
            <person name="Kim J."/>
            <person name="Jeong S.E."/>
            <person name="Jung H.S."/>
            <person name="Jeon C.O."/>
        </authorList>
    </citation>
    <scope>NUCLEOTIDE SEQUENCE [LARGE SCALE GENOMIC DNA]</scope>
    <source>
        <strain evidence="9 10">DP05</strain>
    </source>
</reference>
<dbReference type="GO" id="GO:0005886">
    <property type="term" value="C:plasma membrane"/>
    <property type="evidence" value="ECO:0007669"/>
    <property type="project" value="UniProtKB-SubCell"/>
</dbReference>
<gene>
    <name evidence="9" type="ORF">GQE98_08570</name>
</gene>
<feature type="domain" description="TRAP C4-dicarboxylate transport system permease DctM subunit" evidence="8">
    <location>
        <begin position="11"/>
        <end position="426"/>
    </location>
</feature>
<evidence type="ECO:0000313" key="9">
    <source>
        <dbReference type="EMBL" id="MZR30687.1"/>
    </source>
</evidence>
<keyword evidence="5 7" id="KW-1133">Transmembrane helix</keyword>
<keyword evidence="7" id="KW-0813">Transport</keyword>
<feature type="transmembrane region" description="Helical" evidence="7">
    <location>
        <begin position="343"/>
        <end position="366"/>
    </location>
</feature>
<dbReference type="PANTHER" id="PTHR33362:SF5">
    <property type="entry name" value="C4-DICARBOXYLATE TRAP TRANSPORTER LARGE PERMEASE PROTEIN DCTM"/>
    <property type="match status" value="1"/>
</dbReference>
<feature type="transmembrane region" description="Helical" evidence="7">
    <location>
        <begin position="176"/>
        <end position="200"/>
    </location>
</feature>
<evidence type="ECO:0000256" key="3">
    <source>
        <dbReference type="ARBA" id="ARBA00022519"/>
    </source>
</evidence>
<dbReference type="EMBL" id="WTUW01000002">
    <property type="protein sequence ID" value="MZR30687.1"/>
    <property type="molecule type" value="Genomic_DNA"/>
</dbReference>
<dbReference type="AlphaFoldDB" id="A0A6L8W8Y2"/>
<feature type="transmembrane region" description="Helical" evidence="7">
    <location>
        <begin position="6"/>
        <end position="39"/>
    </location>
</feature>
<keyword evidence="2" id="KW-1003">Cell membrane</keyword>
<evidence type="ECO:0000256" key="5">
    <source>
        <dbReference type="ARBA" id="ARBA00022989"/>
    </source>
</evidence>
<dbReference type="GO" id="GO:0022857">
    <property type="term" value="F:transmembrane transporter activity"/>
    <property type="evidence" value="ECO:0007669"/>
    <property type="project" value="UniProtKB-UniRule"/>
</dbReference>
<dbReference type="Pfam" id="PF06808">
    <property type="entry name" value="DctM"/>
    <property type="match status" value="1"/>
</dbReference>
<protein>
    <recommendedName>
        <fullName evidence="7">TRAP transporter large permease protein</fullName>
    </recommendedName>
</protein>
<evidence type="ECO:0000256" key="4">
    <source>
        <dbReference type="ARBA" id="ARBA00022692"/>
    </source>
</evidence>
<evidence type="ECO:0000256" key="7">
    <source>
        <dbReference type="RuleBase" id="RU369079"/>
    </source>
</evidence>
<evidence type="ECO:0000256" key="6">
    <source>
        <dbReference type="ARBA" id="ARBA00023136"/>
    </source>
</evidence>
<organism evidence="9 10">
    <name type="scientific">Sneathiella litorea</name>
    <dbReference type="NCBI Taxonomy" id="2606216"/>
    <lineage>
        <taxon>Bacteria</taxon>
        <taxon>Pseudomonadati</taxon>
        <taxon>Pseudomonadota</taxon>
        <taxon>Alphaproteobacteria</taxon>
        <taxon>Sneathiellales</taxon>
        <taxon>Sneathiellaceae</taxon>
        <taxon>Sneathiella</taxon>
    </lineage>
</organism>
<feature type="transmembrane region" description="Helical" evidence="7">
    <location>
        <begin position="141"/>
        <end position="164"/>
    </location>
</feature>
<feature type="transmembrane region" description="Helical" evidence="7">
    <location>
        <begin position="246"/>
        <end position="264"/>
    </location>
</feature>
<feature type="transmembrane region" description="Helical" evidence="7">
    <location>
        <begin position="321"/>
        <end position="338"/>
    </location>
</feature>
<proteinExistence type="inferred from homology"/>
<comment type="subunit">
    <text evidence="7">The complex comprises the extracytoplasmic solute receptor protein and the two transmembrane proteins.</text>
</comment>
<feature type="transmembrane region" description="Helical" evidence="7">
    <location>
        <begin position="105"/>
        <end position="129"/>
    </location>
</feature>
<evidence type="ECO:0000256" key="2">
    <source>
        <dbReference type="ARBA" id="ARBA00022475"/>
    </source>
</evidence>
<feature type="transmembrane region" description="Helical" evidence="7">
    <location>
        <begin position="276"/>
        <end position="301"/>
    </location>
</feature>
<keyword evidence="6 7" id="KW-0472">Membrane</keyword>
<dbReference type="PIRSF" id="PIRSF006066">
    <property type="entry name" value="HI0050"/>
    <property type="match status" value="1"/>
</dbReference>
<evidence type="ECO:0000259" key="8">
    <source>
        <dbReference type="Pfam" id="PF06808"/>
    </source>
</evidence>
<keyword evidence="4 7" id="KW-0812">Transmembrane</keyword>
<dbReference type="InterPro" id="IPR010656">
    <property type="entry name" value="DctM"/>
</dbReference>
<comment type="subcellular location">
    <subcellularLocation>
        <location evidence="1 7">Cell inner membrane</location>
        <topology evidence="1 7">Multi-pass membrane protein</topology>
    </subcellularLocation>
</comment>
<dbReference type="RefSeq" id="WP_161315246.1">
    <property type="nucleotide sequence ID" value="NZ_WTUW01000002.1"/>
</dbReference>
<comment type="caution">
    <text evidence="9">The sequence shown here is derived from an EMBL/GenBank/DDBJ whole genome shotgun (WGS) entry which is preliminary data.</text>
</comment>